<feature type="transmembrane region" description="Helical" evidence="1">
    <location>
        <begin position="41"/>
        <end position="62"/>
    </location>
</feature>
<feature type="transmembrane region" description="Helical" evidence="1">
    <location>
        <begin position="140"/>
        <end position="172"/>
    </location>
</feature>
<dbReference type="Proteomes" id="UP000176420">
    <property type="component" value="Unassembled WGS sequence"/>
</dbReference>
<evidence type="ECO:0000313" key="3">
    <source>
        <dbReference type="Proteomes" id="UP000176420"/>
    </source>
</evidence>
<dbReference type="EMBL" id="MHKI01000003">
    <property type="protein sequence ID" value="OGY88254.1"/>
    <property type="molecule type" value="Genomic_DNA"/>
</dbReference>
<dbReference type="InterPro" id="IPR046487">
    <property type="entry name" value="DUF6580"/>
</dbReference>
<keyword evidence="1" id="KW-0472">Membrane</keyword>
<accession>A0A1G2BGG3</accession>
<keyword evidence="1" id="KW-1133">Transmembrane helix</keyword>
<organism evidence="2 3">
    <name type="scientific">Candidatus Kerfeldbacteria bacterium RIFOXYB2_FULL_38_14</name>
    <dbReference type="NCBI Taxonomy" id="1798547"/>
    <lineage>
        <taxon>Bacteria</taxon>
        <taxon>Candidatus Kerfeldiibacteriota</taxon>
    </lineage>
</organism>
<gene>
    <name evidence="2" type="ORF">A2319_03640</name>
</gene>
<proteinExistence type="predicted"/>
<dbReference type="Gene3D" id="1.10.1760.20">
    <property type="match status" value="1"/>
</dbReference>
<feature type="transmembrane region" description="Helical" evidence="1">
    <location>
        <begin position="12"/>
        <end position="29"/>
    </location>
</feature>
<sequence length="191" mass="21296">MEQKNQFTKVKIIAAASLIIFGAISRYLLKDLPNVETITAVSLLAGSLLGGVWTLVVGLVTVALSDIFIGNSSILLYTWSAWAVMGVFGWLLCKRKKRAFWHSLELTGMGFLGNMFFYLWTNFGVWQEGWLYPGNFQGLLASYVAGLPFLKMQLIGTAVIVPLVSLVAILAWKYLPVRKNLKVFSVTQRIK</sequence>
<evidence type="ECO:0000313" key="2">
    <source>
        <dbReference type="EMBL" id="OGY88254.1"/>
    </source>
</evidence>
<feature type="transmembrane region" description="Helical" evidence="1">
    <location>
        <begin position="100"/>
        <end position="120"/>
    </location>
</feature>
<name>A0A1G2BGG3_9BACT</name>
<dbReference type="AlphaFoldDB" id="A0A1G2BGG3"/>
<evidence type="ECO:0000256" key="1">
    <source>
        <dbReference type="SAM" id="Phobius"/>
    </source>
</evidence>
<comment type="caution">
    <text evidence="2">The sequence shown here is derived from an EMBL/GenBank/DDBJ whole genome shotgun (WGS) entry which is preliminary data.</text>
</comment>
<protein>
    <recommendedName>
        <fullName evidence="4">ECF transporter S component</fullName>
    </recommendedName>
</protein>
<evidence type="ECO:0008006" key="4">
    <source>
        <dbReference type="Google" id="ProtNLM"/>
    </source>
</evidence>
<keyword evidence="1" id="KW-0812">Transmembrane</keyword>
<feature type="transmembrane region" description="Helical" evidence="1">
    <location>
        <begin position="74"/>
        <end position="93"/>
    </location>
</feature>
<reference evidence="2 3" key="1">
    <citation type="journal article" date="2016" name="Nat. Commun.">
        <title>Thousands of microbial genomes shed light on interconnected biogeochemical processes in an aquifer system.</title>
        <authorList>
            <person name="Anantharaman K."/>
            <person name="Brown C.T."/>
            <person name="Hug L.A."/>
            <person name="Sharon I."/>
            <person name="Castelle C.J."/>
            <person name="Probst A.J."/>
            <person name="Thomas B.C."/>
            <person name="Singh A."/>
            <person name="Wilkins M.J."/>
            <person name="Karaoz U."/>
            <person name="Brodie E.L."/>
            <person name="Williams K.H."/>
            <person name="Hubbard S.S."/>
            <person name="Banfield J.F."/>
        </authorList>
    </citation>
    <scope>NUCLEOTIDE SEQUENCE [LARGE SCALE GENOMIC DNA]</scope>
</reference>
<dbReference type="Pfam" id="PF20221">
    <property type="entry name" value="DUF6580"/>
    <property type="match status" value="1"/>
</dbReference>